<organism evidence="1 2">
    <name type="scientific">Mycobacterium lacus</name>
    <dbReference type="NCBI Taxonomy" id="169765"/>
    <lineage>
        <taxon>Bacteria</taxon>
        <taxon>Bacillati</taxon>
        <taxon>Actinomycetota</taxon>
        <taxon>Actinomycetes</taxon>
        <taxon>Mycobacteriales</taxon>
        <taxon>Mycobacteriaceae</taxon>
        <taxon>Mycobacterium</taxon>
    </lineage>
</organism>
<proteinExistence type="predicted"/>
<dbReference type="OrthoDB" id="4734262at2"/>
<name>A0A1X1XJZ1_9MYCO</name>
<dbReference type="AlphaFoldDB" id="A0A1X1XJZ1"/>
<dbReference type="EMBL" id="AP022581">
    <property type="protein sequence ID" value="BBX99007.1"/>
    <property type="molecule type" value="Genomic_DNA"/>
</dbReference>
<protein>
    <submittedName>
        <fullName evidence="1">Uncharacterized protein</fullName>
    </submittedName>
</protein>
<dbReference type="RefSeq" id="WP_085163152.1">
    <property type="nucleotide sequence ID" value="NZ_AP022581.1"/>
</dbReference>
<sequence length="99" mass="11003">MTNSAESIDISKAIELYLKHYPGKNDAEFDSFFGPALASIARAKVRTILDRAMKVKVDWTGLSLVEGGEVVKSVMHDEHPELSAKALASIGHYYTYLMR</sequence>
<evidence type="ECO:0000313" key="1">
    <source>
        <dbReference type="EMBL" id="BBX99007.1"/>
    </source>
</evidence>
<evidence type="ECO:0000313" key="2">
    <source>
        <dbReference type="Proteomes" id="UP000466396"/>
    </source>
</evidence>
<keyword evidence="2" id="KW-1185">Reference proteome</keyword>
<reference evidence="1 2" key="1">
    <citation type="journal article" date="2019" name="Emerg. Microbes Infect.">
        <title>Comprehensive subspecies identification of 175 nontuberculous mycobacteria species based on 7547 genomic profiles.</title>
        <authorList>
            <person name="Matsumoto Y."/>
            <person name="Kinjo T."/>
            <person name="Motooka D."/>
            <person name="Nabeya D."/>
            <person name="Jung N."/>
            <person name="Uechi K."/>
            <person name="Horii T."/>
            <person name="Iida T."/>
            <person name="Fujita J."/>
            <person name="Nakamura S."/>
        </authorList>
    </citation>
    <scope>NUCLEOTIDE SEQUENCE [LARGE SCALE GENOMIC DNA]</scope>
    <source>
        <strain evidence="1 2">JCM 15657</strain>
    </source>
</reference>
<gene>
    <name evidence="1" type="ORF">MLAC_43010</name>
</gene>
<dbReference type="Proteomes" id="UP000466396">
    <property type="component" value="Chromosome"/>
</dbReference>
<dbReference type="KEGG" id="mlj:MLAC_43010"/>
<accession>A0A1X1XJZ1</accession>